<feature type="compositionally biased region" description="Polar residues" evidence="3">
    <location>
        <begin position="180"/>
        <end position="200"/>
    </location>
</feature>
<dbReference type="AlphaFoldDB" id="A0ABD2PP73"/>
<sequence>MNFLFGERKTPQQQMRECTRILDRANRDMMNEKRRLENDQKRIEMDIKNMAKKNQMSSVRILAKDLVRNRNQVNKLMLMGTNIQTMKLNMITQQSTAKMAEAMKKMTLAMQKMNKSINLPAMQKIMVEFEKQSEIMEMKGEMMNDVMEDVFEDDQTMEQTDEIVDKVLSELGIEMNTQLNDLNPANDSISAANRSKNQPTPAAAAADADPSDLDLEERLNRLKRN</sequence>
<keyword evidence="5" id="KW-1185">Reference proteome</keyword>
<proteinExistence type="inferred from homology"/>
<feature type="coiled-coil region" evidence="2">
    <location>
        <begin position="15"/>
        <end position="53"/>
    </location>
</feature>
<dbReference type="InterPro" id="IPR005024">
    <property type="entry name" value="Snf7_fam"/>
</dbReference>
<accession>A0ABD2PP73</accession>
<dbReference type="Gene3D" id="6.10.140.1230">
    <property type="match status" value="1"/>
</dbReference>
<dbReference type="Pfam" id="PF03357">
    <property type="entry name" value="Snf7"/>
    <property type="match status" value="1"/>
</dbReference>
<evidence type="ECO:0000256" key="3">
    <source>
        <dbReference type="SAM" id="MobiDB-lite"/>
    </source>
</evidence>
<keyword evidence="2" id="KW-0175">Coiled coil</keyword>
<evidence type="ECO:0000313" key="4">
    <source>
        <dbReference type="EMBL" id="KAL3309270.1"/>
    </source>
</evidence>
<evidence type="ECO:0000256" key="1">
    <source>
        <dbReference type="ARBA" id="ARBA00006190"/>
    </source>
</evidence>
<feature type="region of interest" description="Disordered" evidence="3">
    <location>
        <begin position="180"/>
        <end position="214"/>
    </location>
</feature>
<reference evidence="4 5" key="1">
    <citation type="submission" date="2024-11" db="EMBL/GenBank/DDBJ databases">
        <title>Adaptive evolution of stress response genes in parasites aligns with host niche diversity.</title>
        <authorList>
            <person name="Hahn C."/>
            <person name="Resl P."/>
        </authorList>
    </citation>
    <scope>NUCLEOTIDE SEQUENCE [LARGE SCALE GENOMIC DNA]</scope>
    <source>
        <strain evidence="4">EGGRZ-B1_66</strain>
        <tissue evidence="4">Body</tissue>
    </source>
</reference>
<protein>
    <submittedName>
        <fullName evidence="4">Charged multivesicular body protein 2A</fullName>
    </submittedName>
</protein>
<comment type="caution">
    <text evidence="4">The sequence shown here is derived from an EMBL/GenBank/DDBJ whole genome shotgun (WGS) entry which is preliminary data.</text>
</comment>
<evidence type="ECO:0000313" key="5">
    <source>
        <dbReference type="Proteomes" id="UP001626550"/>
    </source>
</evidence>
<organism evidence="4 5">
    <name type="scientific">Cichlidogyrus casuarinus</name>
    <dbReference type="NCBI Taxonomy" id="1844966"/>
    <lineage>
        <taxon>Eukaryota</taxon>
        <taxon>Metazoa</taxon>
        <taxon>Spiralia</taxon>
        <taxon>Lophotrochozoa</taxon>
        <taxon>Platyhelminthes</taxon>
        <taxon>Monogenea</taxon>
        <taxon>Monopisthocotylea</taxon>
        <taxon>Dactylogyridea</taxon>
        <taxon>Ancyrocephalidae</taxon>
        <taxon>Cichlidogyrus</taxon>
    </lineage>
</organism>
<dbReference type="EMBL" id="JBJKFK010004109">
    <property type="protein sequence ID" value="KAL3309270.1"/>
    <property type="molecule type" value="Genomic_DNA"/>
</dbReference>
<comment type="similarity">
    <text evidence="1">Belongs to the SNF7 family.</text>
</comment>
<dbReference type="PANTHER" id="PTHR10476">
    <property type="entry name" value="CHARGED MULTIVESICULAR BODY PROTEIN"/>
    <property type="match status" value="1"/>
</dbReference>
<dbReference type="Proteomes" id="UP001626550">
    <property type="component" value="Unassembled WGS sequence"/>
</dbReference>
<name>A0ABD2PP73_9PLAT</name>
<gene>
    <name evidence="4" type="primary">CHMP2A</name>
    <name evidence="4" type="ORF">Ciccas_012184</name>
</gene>
<evidence type="ECO:0000256" key="2">
    <source>
        <dbReference type="SAM" id="Coils"/>
    </source>
</evidence>